<gene>
    <name evidence="2" type="ORF">R9X50_00799700</name>
</gene>
<accession>A0AAQ3MDD8</accession>
<organism evidence="2 3">
    <name type="scientific">Acrodontium crateriforme</name>
    <dbReference type="NCBI Taxonomy" id="150365"/>
    <lineage>
        <taxon>Eukaryota</taxon>
        <taxon>Fungi</taxon>
        <taxon>Dikarya</taxon>
        <taxon>Ascomycota</taxon>
        <taxon>Pezizomycotina</taxon>
        <taxon>Dothideomycetes</taxon>
        <taxon>Dothideomycetidae</taxon>
        <taxon>Mycosphaerellales</taxon>
        <taxon>Teratosphaeriaceae</taxon>
        <taxon>Acrodontium</taxon>
    </lineage>
</organism>
<evidence type="ECO:0000256" key="1">
    <source>
        <dbReference type="SAM" id="Phobius"/>
    </source>
</evidence>
<dbReference type="SUPFAM" id="SSF53474">
    <property type="entry name" value="alpha/beta-Hydrolases"/>
    <property type="match status" value="1"/>
</dbReference>
<dbReference type="InterPro" id="IPR029058">
    <property type="entry name" value="AB_hydrolase_fold"/>
</dbReference>
<evidence type="ECO:0000313" key="3">
    <source>
        <dbReference type="Proteomes" id="UP001303373"/>
    </source>
</evidence>
<evidence type="ECO:0008006" key="4">
    <source>
        <dbReference type="Google" id="ProtNLM"/>
    </source>
</evidence>
<dbReference type="PANTHER" id="PTHR37471">
    <property type="entry name" value="UNNAMED PRODUCT"/>
    <property type="match status" value="1"/>
</dbReference>
<evidence type="ECO:0000313" key="2">
    <source>
        <dbReference type="EMBL" id="WPH05096.1"/>
    </source>
</evidence>
<sequence>MSTAANCHVQTPSGLPFTPGRRRVVFTPASRSASNMINNSRVEYCFIRTCIVLLRLIGPASVIYTLLAAIQIWFGSGEEEEWLLRLGWGWEVWIVAEAGFRLFMVWFRRRLQHEAVHPPVQTEEERKAFFEKLQSELNDPERFLSGWFSGAHVDDIGREDIVEFLSWVFFEGRTTAAEVEELEEYTAKLEDMLGRKFKAGRGTAKGLRLTIDPIEIDCRSLLWYTLMMIVDTTTHIRMLLYKYEYFGTTTSRLGVFPPRPATLISAQKSPAKQMSYWLRPHTSKTRHPILFIHGIGVGLFPYVEFLHEIDQALNPQKPNHDEGQVGILAIEILPLSSRLTSPILTRDEFLTQLTQILHEAEFKTFVLVSHSYGSVSATHILTNPCLASRVASTLFIDPVTVLLHMPDVAFNFTRRKPKYANEWQLFYFGSLDPNVAYTLGRHFHWKQNLLWREQILALVDAGVRVTVSLASRDLIVDTQAVGTYLTQHRIPDPVVKRDKTGHESMTLETERNGHADEWKFRAWQGQGLEVLWYEGLDHAQVFDTPGSRARLLNVVVGYSLGEAPARN</sequence>
<keyword evidence="1" id="KW-1133">Transmembrane helix</keyword>
<proteinExistence type="predicted"/>
<dbReference type="Proteomes" id="UP001303373">
    <property type="component" value="Chromosome 14"/>
</dbReference>
<feature type="transmembrane region" description="Helical" evidence="1">
    <location>
        <begin position="45"/>
        <end position="74"/>
    </location>
</feature>
<dbReference type="Gene3D" id="3.40.50.1820">
    <property type="entry name" value="alpha/beta hydrolase"/>
    <property type="match status" value="1"/>
</dbReference>
<dbReference type="AlphaFoldDB" id="A0AAQ3MDD8"/>
<dbReference type="EMBL" id="CP138593">
    <property type="protein sequence ID" value="WPH05096.1"/>
    <property type="molecule type" value="Genomic_DNA"/>
</dbReference>
<reference evidence="2 3" key="1">
    <citation type="submission" date="2023-11" db="EMBL/GenBank/DDBJ databases">
        <title>An acidophilic fungus is an integral part of prey digestion in a carnivorous sundew plant.</title>
        <authorList>
            <person name="Tsai I.J."/>
        </authorList>
    </citation>
    <scope>NUCLEOTIDE SEQUENCE [LARGE SCALE GENOMIC DNA]</scope>
    <source>
        <strain evidence="2">169a</strain>
    </source>
</reference>
<protein>
    <recommendedName>
        <fullName evidence="4">AB hydrolase-1 domain-containing protein</fullName>
    </recommendedName>
</protein>
<dbReference type="PANTHER" id="PTHR37471:SF1">
    <property type="entry name" value="AB HYDROLASE-1 DOMAIN-CONTAINING PROTEIN"/>
    <property type="match status" value="1"/>
</dbReference>
<keyword evidence="3" id="KW-1185">Reference proteome</keyword>
<name>A0AAQ3MDD8_9PEZI</name>
<keyword evidence="1" id="KW-0812">Transmembrane</keyword>
<keyword evidence="1" id="KW-0472">Membrane</keyword>